<dbReference type="InterPro" id="IPR024467">
    <property type="entry name" value="Xre/MbcA/ParS-like_toxin-bd"/>
</dbReference>
<dbReference type="OrthoDB" id="5918037at2"/>
<dbReference type="Pfam" id="PF09722">
    <property type="entry name" value="Xre_MbcA_ParS_C"/>
    <property type="match status" value="1"/>
</dbReference>
<dbReference type="GO" id="GO:0003677">
    <property type="term" value="F:DNA binding"/>
    <property type="evidence" value="ECO:0007669"/>
    <property type="project" value="InterPro"/>
</dbReference>
<feature type="domain" description="Antitoxin Xre/MbcA/ParS-like toxin-binding" evidence="1">
    <location>
        <begin position="90"/>
        <end position="133"/>
    </location>
</feature>
<sequence>MYQATIHERVLRIRNGVRASDVPRVANRMHISKEFLVKALGFSRSAIDRKVKQRKHLSVDQAERVLGLVRLIGQVEAMVVQSGQADGFDPARWTGQWLQQPTPALGGRCPAEFSDTILGQELLSALLARMQSGAYA</sequence>
<accession>A0A5E4W940</accession>
<dbReference type="InterPro" id="IPR046847">
    <property type="entry name" value="Xre-like_HTH"/>
</dbReference>
<gene>
    <name evidence="3" type="ORF">PCE31106_03139</name>
</gene>
<name>A0A5E4W940_9BURK</name>
<feature type="domain" description="Antitoxin Xre-like helix-turn-helix" evidence="2">
    <location>
        <begin position="9"/>
        <end position="70"/>
    </location>
</feature>
<evidence type="ECO:0000259" key="1">
    <source>
        <dbReference type="Pfam" id="PF09722"/>
    </source>
</evidence>
<dbReference type="AlphaFoldDB" id="A0A5E4W940"/>
<proteinExistence type="predicted"/>
<dbReference type="EMBL" id="CABPSL010000012">
    <property type="protein sequence ID" value="VVE21148.1"/>
    <property type="molecule type" value="Genomic_DNA"/>
</dbReference>
<protein>
    <submittedName>
        <fullName evidence="3">Uncharacterized protein</fullName>
    </submittedName>
</protein>
<organism evidence="3 4">
    <name type="scientific">Pandoraea cepalis</name>
    <dbReference type="NCBI Taxonomy" id="2508294"/>
    <lineage>
        <taxon>Bacteria</taxon>
        <taxon>Pseudomonadati</taxon>
        <taxon>Pseudomonadota</taxon>
        <taxon>Betaproteobacteria</taxon>
        <taxon>Burkholderiales</taxon>
        <taxon>Burkholderiaceae</taxon>
        <taxon>Pandoraea</taxon>
    </lineage>
</organism>
<reference evidence="3 4" key="1">
    <citation type="submission" date="2019-08" db="EMBL/GenBank/DDBJ databases">
        <authorList>
            <person name="Peeters C."/>
        </authorList>
    </citation>
    <scope>NUCLEOTIDE SEQUENCE [LARGE SCALE GENOMIC DNA]</scope>
    <source>
        <strain evidence="3 4">LMG 31106</strain>
    </source>
</reference>
<evidence type="ECO:0000313" key="4">
    <source>
        <dbReference type="Proteomes" id="UP000384354"/>
    </source>
</evidence>
<evidence type="ECO:0000313" key="3">
    <source>
        <dbReference type="EMBL" id="VVE21148.1"/>
    </source>
</evidence>
<dbReference type="RefSeq" id="WP_150563909.1">
    <property type="nucleotide sequence ID" value="NZ_CABPSL010000012.1"/>
</dbReference>
<dbReference type="Proteomes" id="UP000384354">
    <property type="component" value="Unassembled WGS sequence"/>
</dbReference>
<dbReference type="Pfam" id="PF20432">
    <property type="entry name" value="Xre-like-HTH"/>
    <property type="match status" value="1"/>
</dbReference>
<evidence type="ECO:0000259" key="2">
    <source>
        <dbReference type="Pfam" id="PF20432"/>
    </source>
</evidence>